<dbReference type="GeneTree" id="ENSGT01030000234806"/>
<reference evidence="1" key="1">
    <citation type="submission" date="2025-08" db="UniProtKB">
        <authorList>
            <consortium name="Ensembl"/>
        </authorList>
    </citation>
    <scope>IDENTIFICATION</scope>
</reference>
<keyword evidence="2" id="KW-1185">Reference proteome</keyword>
<sequence>ILNICKYIQYIFLYNVSHNQQDGAQCYGALRGAVGLQLTDASEIHIFQWTKDGTTILRKNRTITNTLENRSLFIPSNGTFRINNLSRTDSGEYKLEIFDSNGKKTGIRTLQLFVEGNSLFLSSKLSQTDGSKSDIDLIMCHIQASVVCTFPTFH</sequence>
<dbReference type="InterPro" id="IPR013783">
    <property type="entry name" value="Ig-like_fold"/>
</dbReference>
<dbReference type="OMA" id="CHIQASV"/>
<dbReference type="Ensembl" id="ENSKMAT00000014348.1">
    <property type="protein sequence ID" value="ENSKMAP00000014137.1"/>
    <property type="gene ID" value="ENSKMAG00000010603.1"/>
</dbReference>
<dbReference type="AlphaFoldDB" id="A0A3Q3FN68"/>
<evidence type="ECO:0008006" key="3">
    <source>
        <dbReference type="Google" id="ProtNLM"/>
    </source>
</evidence>
<dbReference type="Proteomes" id="UP000264800">
    <property type="component" value="Unplaced"/>
</dbReference>
<dbReference type="Gene3D" id="2.60.40.10">
    <property type="entry name" value="Immunoglobulins"/>
    <property type="match status" value="1"/>
</dbReference>
<name>A0A3Q3FN68_KRYMA</name>
<accession>A0A3Q3FN68</accession>
<organism evidence="1 2">
    <name type="scientific">Kryptolebias marmoratus</name>
    <name type="common">Mangrove killifish</name>
    <name type="synonym">Rivulus marmoratus</name>
    <dbReference type="NCBI Taxonomy" id="37003"/>
    <lineage>
        <taxon>Eukaryota</taxon>
        <taxon>Metazoa</taxon>
        <taxon>Chordata</taxon>
        <taxon>Craniata</taxon>
        <taxon>Vertebrata</taxon>
        <taxon>Euteleostomi</taxon>
        <taxon>Actinopterygii</taxon>
        <taxon>Neopterygii</taxon>
        <taxon>Teleostei</taxon>
        <taxon>Neoteleostei</taxon>
        <taxon>Acanthomorphata</taxon>
        <taxon>Ovalentaria</taxon>
        <taxon>Atherinomorphae</taxon>
        <taxon>Cyprinodontiformes</taxon>
        <taxon>Rivulidae</taxon>
        <taxon>Kryptolebias</taxon>
    </lineage>
</organism>
<evidence type="ECO:0000313" key="2">
    <source>
        <dbReference type="Proteomes" id="UP000264800"/>
    </source>
</evidence>
<reference evidence="1" key="2">
    <citation type="submission" date="2025-09" db="UniProtKB">
        <authorList>
            <consortium name="Ensembl"/>
        </authorList>
    </citation>
    <scope>IDENTIFICATION</scope>
</reference>
<dbReference type="SUPFAM" id="SSF48726">
    <property type="entry name" value="Immunoglobulin"/>
    <property type="match status" value="1"/>
</dbReference>
<evidence type="ECO:0000313" key="1">
    <source>
        <dbReference type="Ensembl" id="ENSKMAP00000014137.1"/>
    </source>
</evidence>
<dbReference type="InterPro" id="IPR036179">
    <property type="entry name" value="Ig-like_dom_sf"/>
</dbReference>
<protein>
    <recommendedName>
        <fullName evidence="3">Immunoglobulin V-set domain-containing protein</fullName>
    </recommendedName>
</protein>
<proteinExistence type="predicted"/>